<evidence type="ECO:0000259" key="5">
    <source>
        <dbReference type="Pfam" id="PF04542"/>
    </source>
</evidence>
<dbReference type="SUPFAM" id="SSF88946">
    <property type="entry name" value="Sigma2 domain of RNA polymerase sigma factors"/>
    <property type="match status" value="1"/>
</dbReference>
<evidence type="ECO:0000259" key="6">
    <source>
        <dbReference type="Pfam" id="PF08281"/>
    </source>
</evidence>
<dbReference type="CDD" id="cd06171">
    <property type="entry name" value="Sigma70_r4"/>
    <property type="match status" value="1"/>
</dbReference>
<evidence type="ECO:0000256" key="3">
    <source>
        <dbReference type="ARBA" id="ARBA00023082"/>
    </source>
</evidence>
<keyword evidence="8" id="KW-1185">Reference proteome</keyword>
<evidence type="ECO:0000313" key="7">
    <source>
        <dbReference type="EMBL" id="TDE16762.1"/>
    </source>
</evidence>
<dbReference type="InterPro" id="IPR013324">
    <property type="entry name" value="RNA_pol_sigma_r3/r4-like"/>
</dbReference>
<feature type="domain" description="RNA polymerase sigma factor 70 region 4 type 2" evidence="6">
    <location>
        <begin position="134"/>
        <end position="184"/>
    </location>
</feature>
<organism evidence="7 8">
    <name type="scientific">Dyadobacter psychrotolerans</name>
    <dbReference type="NCBI Taxonomy" id="2541721"/>
    <lineage>
        <taxon>Bacteria</taxon>
        <taxon>Pseudomonadati</taxon>
        <taxon>Bacteroidota</taxon>
        <taxon>Cytophagia</taxon>
        <taxon>Cytophagales</taxon>
        <taxon>Spirosomataceae</taxon>
        <taxon>Dyadobacter</taxon>
    </lineage>
</organism>
<evidence type="ECO:0000256" key="4">
    <source>
        <dbReference type="ARBA" id="ARBA00023163"/>
    </source>
</evidence>
<keyword evidence="2" id="KW-0805">Transcription regulation</keyword>
<dbReference type="EMBL" id="SMFL01000003">
    <property type="protein sequence ID" value="TDE16762.1"/>
    <property type="molecule type" value="Genomic_DNA"/>
</dbReference>
<proteinExistence type="inferred from homology"/>
<dbReference type="Proteomes" id="UP000294850">
    <property type="component" value="Unassembled WGS sequence"/>
</dbReference>
<gene>
    <name evidence="7" type="ORF">E0F88_11105</name>
</gene>
<dbReference type="RefSeq" id="WP_131958294.1">
    <property type="nucleotide sequence ID" value="NZ_SMFL01000003.1"/>
</dbReference>
<dbReference type="InterPro" id="IPR036388">
    <property type="entry name" value="WH-like_DNA-bd_sf"/>
</dbReference>
<dbReference type="Gene3D" id="1.10.10.10">
    <property type="entry name" value="Winged helix-like DNA-binding domain superfamily/Winged helix DNA-binding domain"/>
    <property type="match status" value="1"/>
</dbReference>
<dbReference type="InterPro" id="IPR007627">
    <property type="entry name" value="RNA_pol_sigma70_r2"/>
</dbReference>
<evidence type="ECO:0000313" key="8">
    <source>
        <dbReference type="Proteomes" id="UP000294850"/>
    </source>
</evidence>
<evidence type="ECO:0000256" key="1">
    <source>
        <dbReference type="ARBA" id="ARBA00010641"/>
    </source>
</evidence>
<name>A0A4R5DQU6_9BACT</name>
<accession>A0A4R5DQU6</accession>
<feature type="domain" description="RNA polymerase sigma-70 region 2" evidence="5">
    <location>
        <begin position="32"/>
        <end position="90"/>
    </location>
</feature>
<dbReference type="InterPro" id="IPR013249">
    <property type="entry name" value="RNA_pol_sigma70_r4_t2"/>
</dbReference>
<dbReference type="NCBIfam" id="TIGR02937">
    <property type="entry name" value="sigma70-ECF"/>
    <property type="match status" value="1"/>
</dbReference>
<sequence length="205" mass="24055">MTTFETLNREKSDQELWDGIRNGDERAFTIAFDRYHSTLYNYGCKLSPSSATVEDAVQDVFIDIWRLRKNLTSDVSSIKFYLYRALRRRINIGHERFPVTEEISMLDDLEITGNDTNSETVFIEGESKSIMEKRIRGLIARLPERQVEALTLRYFDDFNIEEIAQIMGVNDKSVRNFIYKALTSLRHNREYIISPALIFCILWFS</sequence>
<dbReference type="AlphaFoldDB" id="A0A4R5DQU6"/>
<dbReference type="Gene3D" id="1.10.1740.10">
    <property type="match status" value="1"/>
</dbReference>
<dbReference type="Pfam" id="PF04542">
    <property type="entry name" value="Sigma70_r2"/>
    <property type="match status" value="1"/>
</dbReference>
<dbReference type="GO" id="GO:0016987">
    <property type="term" value="F:sigma factor activity"/>
    <property type="evidence" value="ECO:0007669"/>
    <property type="project" value="UniProtKB-KW"/>
</dbReference>
<dbReference type="PANTHER" id="PTHR43133">
    <property type="entry name" value="RNA POLYMERASE ECF-TYPE SIGMA FACTO"/>
    <property type="match status" value="1"/>
</dbReference>
<dbReference type="PANTHER" id="PTHR43133:SF46">
    <property type="entry name" value="RNA POLYMERASE SIGMA-70 FACTOR ECF SUBFAMILY"/>
    <property type="match status" value="1"/>
</dbReference>
<dbReference type="InterPro" id="IPR014284">
    <property type="entry name" value="RNA_pol_sigma-70_dom"/>
</dbReference>
<dbReference type="OrthoDB" id="9150024at2"/>
<reference evidence="7 8" key="1">
    <citation type="submission" date="2019-03" db="EMBL/GenBank/DDBJ databases">
        <title>Dyadobacter AR-3-6 sp. nov., isolated from arctic soil.</title>
        <authorList>
            <person name="Chaudhary D.K."/>
        </authorList>
    </citation>
    <scope>NUCLEOTIDE SEQUENCE [LARGE SCALE GENOMIC DNA]</scope>
    <source>
        <strain evidence="7 8">AR-3-6</strain>
    </source>
</reference>
<keyword evidence="3" id="KW-0731">Sigma factor</keyword>
<dbReference type="InterPro" id="IPR013325">
    <property type="entry name" value="RNA_pol_sigma_r2"/>
</dbReference>
<comment type="caution">
    <text evidence="7">The sequence shown here is derived from an EMBL/GenBank/DDBJ whole genome shotgun (WGS) entry which is preliminary data.</text>
</comment>
<dbReference type="GO" id="GO:0006352">
    <property type="term" value="P:DNA-templated transcription initiation"/>
    <property type="evidence" value="ECO:0007669"/>
    <property type="project" value="InterPro"/>
</dbReference>
<dbReference type="InterPro" id="IPR039425">
    <property type="entry name" value="RNA_pol_sigma-70-like"/>
</dbReference>
<dbReference type="GO" id="GO:0003677">
    <property type="term" value="F:DNA binding"/>
    <property type="evidence" value="ECO:0007669"/>
    <property type="project" value="InterPro"/>
</dbReference>
<comment type="similarity">
    <text evidence="1">Belongs to the sigma-70 factor family. ECF subfamily.</text>
</comment>
<dbReference type="Pfam" id="PF08281">
    <property type="entry name" value="Sigma70_r4_2"/>
    <property type="match status" value="1"/>
</dbReference>
<keyword evidence="4" id="KW-0804">Transcription</keyword>
<evidence type="ECO:0000256" key="2">
    <source>
        <dbReference type="ARBA" id="ARBA00023015"/>
    </source>
</evidence>
<dbReference type="SUPFAM" id="SSF88659">
    <property type="entry name" value="Sigma3 and sigma4 domains of RNA polymerase sigma factors"/>
    <property type="match status" value="1"/>
</dbReference>
<protein>
    <submittedName>
        <fullName evidence="7">Sigma-70 family RNA polymerase sigma factor</fullName>
    </submittedName>
</protein>